<evidence type="ECO:0000313" key="3">
    <source>
        <dbReference type="Proteomes" id="UP001589810"/>
    </source>
</evidence>
<dbReference type="RefSeq" id="WP_273934954.1">
    <property type="nucleotide sequence ID" value="NZ_CP097263.1"/>
</dbReference>
<keyword evidence="3" id="KW-1185">Reference proteome</keyword>
<keyword evidence="1" id="KW-0472">Membrane</keyword>
<dbReference type="EMBL" id="JBHLUD010000009">
    <property type="protein sequence ID" value="MFC0545236.1"/>
    <property type="molecule type" value="Genomic_DNA"/>
</dbReference>
<reference evidence="2 3" key="1">
    <citation type="submission" date="2024-09" db="EMBL/GenBank/DDBJ databases">
        <authorList>
            <person name="Sun Q."/>
            <person name="Mori K."/>
        </authorList>
    </citation>
    <scope>NUCLEOTIDE SEQUENCE [LARGE SCALE GENOMIC DNA]</scope>
    <source>
        <strain evidence="2 3">TBRC 1432</strain>
    </source>
</reference>
<sequence length="53" mass="5485">MPREYIAIALLAVCGFLIGGVYTMWKTAKIAATVLAVLAVLAAGGAIAWFISS</sequence>
<evidence type="ECO:0000256" key="1">
    <source>
        <dbReference type="SAM" id="Phobius"/>
    </source>
</evidence>
<dbReference type="Proteomes" id="UP001589810">
    <property type="component" value="Unassembled WGS sequence"/>
</dbReference>
<accession>A0ABV6MZH9</accession>
<name>A0ABV6MZH9_9PSEU</name>
<protein>
    <recommendedName>
        <fullName evidence="4">Amidotransferase</fullName>
    </recommendedName>
</protein>
<gene>
    <name evidence="2" type="ORF">ACFFH7_27260</name>
</gene>
<keyword evidence="1" id="KW-0812">Transmembrane</keyword>
<feature type="transmembrane region" description="Helical" evidence="1">
    <location>
        <begin position="32"/>
        <end position="51"/>
    </location>
</feature>
<feature type="transmembrane region" description="Helical" evidence="1">
    <location>
        <begin position="6"/>
        <end position="25"/>
    </location>
</feature>
<proteinExistence type="predicted"/>
<keyword evidence="1" id="KW-1133">Transmembrane helix</keyword>
<evidence type="ECO:0008006" key="4">
    <source>
        <dbReference type="Google" id="ProtNLM"/>
    </source>
</evidence>
<comment type="caution">
    <text evidence="2">The sequence shown here is derived from an EMBL/GenBank/DDBJ whole genome shotgun (WGS) entry which is preliminary data.</text>
</comment>
<organism evidence="2 3">
    <name type="scientific">Kutzneria chonburiensis</name>
    <dbReference type="NCBI Taxonomy" id="1483604"/>
    <lineage>
        <taxon>Bacteria</taxon>
        <taxon>Bacillati</taxon>
        <taxon>Actinomycetota</taxon>
        <taxon>Actinomycetes</taxon>
        <taxon>Pseudonocardiales</taxon>
        <taxon>Pseudonocardiaceae</taxon>
        <taxon>Kutzneria</taxon>
    </lineage>
</organism>
<evidence type="ECO:0000313" key="2">
    <source>
        <dbReference type="EMBL" id="MFC0545236.1"/>
    </source>
</evidence>